<comment type="caution">
    <text evidence="1">The sequence shown here is derived from an EMBL/GenBank/DDBJ whole genome shotgun (WGS) entry which is preliminary data.</text>
</comment>
<evidence type="ECO:0000313" key="1">
    <source>
        <dbReference type="EMBL" id="OTA29257.1"/>
    </source>
</evidence>
<organism evidence="1 2">
    <name type="scientific">Alloscardovia macacae</name>
    <dbReference type="NCBI Taxonomy" id="1160091"/>
    <lineage>
        <taxon>Bacteria</taxon>
        <taxon>Bacillati</taxon>
        <taxon>Actinomycetota</taxon>
        <taxon>Actinomycetes</taxon>
        <taxon>Bifidobacteriales</taxon>
        <taxon>Bifidobacteriaceae</taxon>
        <taxon>Alloscardovia</taxon>
    </lineage>
</organism>
<protein>
    <submittedName>
        <fullName evidence="1">Uncharacterized protein</fullName>
    </submittedName>
</protein>
<dbReference type="RefSeq" id="WP_086106509.1">
    <property type="nucleotide sequence ID" value="NZ_NEKB01000003.1"/>
</dbReference>
<dbReference type="Proteomes" id="UP000243540">
    <property type="component" value="Unassembled WGS sequence"/>
</dbReference>
<evidence type="ECO:0000313" key="2">
    <source>
        <dbReference type="Proteomes" id="UP000243540"/>
    </source>
</evidence>
<reference evidence="1 2" key="1">
    <citation type="submission" date="2017-04" db="EMBL/GenBank/DDBJ databases">
        <title>Draft genome sequences of Alloscardovia macacae UMA81211 and UMA81212 isolated from the feces of a rhesus macaque (Macaca mulatta).</title>
        <authorList>
            <person name="Albert K."/>
            <person name="Sela D.A."/>
        </authorList>
    </citation>
    <scope>NUCLEOTIDE SEQUENCE [LARGE SCALE GENOMIC DNA]</scope>
    <source>
        <strain evidence="1 2">UMA81212</strain>
    </source>
</reference>
<dbReference type="STRING" id="1160091.B9T39_03830"/>
<accession>A0A1Y2SYW3</accession>
<sequence length="73" mass="8227">MVDYFEVSSQAMQDELSLSVSRSLNVDAREVNVSLFSDLSFKCYEFKLSDKQARVLAKALLSVCAVDENEEVE</sequence>
<gene>
    <name evidence="1" type="ORF">B9T39_03830</name>
</gene>
<dbReference type="AlphaFoldDB" id="A0A1Y2SYW3"/>
<proteinExistence type="predicted"/>
<name>A0A1Y2SYW3_9BIFI</name>
<dbReference type="EMBL" id="NEKC01000007">
    <property type="protein sequence ID" value="OTA29257.1"/>
    <property type="molecule type" value="Genomic_DNA"/>
</dbReference>